<reference evidence="1" key="1">
    <citation type="journal article" date="2012" name="Nat. Biotechnol.">
        <title>Draft genome sequence of pigeonpea (Cajanus cajan), an orphan legume crop of resource-poor farmers.</title>
        <authorList>
            <person name="Varshney R.K."/>
            <person name="Chen W."/>
            <person name="Li Y."/>
            <person name="Bharti A.K."/>
            <person name="Saxena R.K."/>
            <person name="Schlueter J.A."/>
            <person name="Donoghue M.T."/>
            <person name="Azam S."/>
            <person name="Fan G."/>
            <person name="Whaley A.M."/>
            <person name="Farmer A.D."/>
            <person name="Sheridan J."/>
            <person name="Iwata A."/>
            <person name="Tuteja R."/>
            <person name="Penmetsa R.V."/>
            <person name="Wu W."/>
            <person name="Upadhyaya H.D."/>
            <person name="Yang S.P."/>
            <person name="Shah T."/>
            <person name="Saxena K.B."/>
            <person name="Michael T."/>
            <person name="McCombie W.R."/>
            <person name="Yang B."/>
            <person name="Zhang G."/>
            <person name="Yang H."/>
            <person name="Wang J."/>
            <person name="Spillane C."/>
            <person name="Cook D.R."/>
            <person name="May G.D."/>
            <person name="Xu X."/>
            <person name="Jackson S.A."/>
        </authorList>
    </citation>
    <scope>NUCLEOTIDE SEQUENCE [LARGE SCALE GENOMIC DNA]</scope>
</reference>
<accession>A0A151REW8</accession>
<dbReference type="SUPFAM" id="SSF52540">
    <property type="entry name" value="P-loop containing nucleoside triphosphate hydrolases"/>
    <property type="match status" value="1"/>
</dbReference>
<dbReference type="EMBL" id="KQ483799">
    <property type="protein sequence ID" value="KYP41019.1"/>
    <property type="molecule type" value="Genomic_DNA"/>
</dbReference>
<dbReference type="Proteomes" id="UP000075243">
    <property type="component" value="Unassembled WGS sequence"/>
</dbReference>
<proteinExistence type="predicted"/>
<dbReference type="STRING" id="3821.A0A151REW8"/>
<keyword evidence="2" id="KW-1185">Reference proteome</keyword>
<evidence type="ECO:0000313" key="2">
    <source>
        <dbReference type="Proteomes" id="UP000075243"/>
    </source>
</evidence>
<protein>
    <submittedName>
        <fullName evidence="1">Uncharacterized protein</fullName>
    </submittedName>
</protein>
<dbReference type="AlphaFoldDB" id="A0A151REW8"/>
<organism evidence="1 2">
    <name type="scientific">Cajanus cajan</name>
    <name type="common">Pigeon pea</name>
    <name type="synonym">Cajanus indicus</name>
    <dbReference type="NCBI Taxonomy" id="3821"/>
    <lineage>
        <taxon>Eukaryota</taxon>
        <taxon>Viridiplantae</taxon>
        <taxon>Streptophyta</taxon>
        <taxon>Embryophyta</taxon>
        <taxon>Tracheophyta</taxon>
        <taxon>Spermatophyta</taxon>
        <taxon>Magnoliopsida</taxon>
        <taxon>eudicotyledons</taxon>
        <taxon>Gunneridae</taxon>
        <taxon>Pentapetalae</taxon>
        <taxon>rosids</taxon>
        <taxon>fabids</taxon>
        <taxon>Fabales</taxon>
        <taxon>Fabaceae</taxon>
        <taxon>Papilionoideae</taxon>
        <taxon>50 kb inversion clade</taxon>
        <taxon>NPAAA clade</taxon>
        <taxon>indigoferoid/millettioid clade</taxon>
        <taxon>Phaseoleae</taxon>
        <taxon>Cajanus</taxon>
    </lineage>
</organism>
<sequence>MPEETTSIDYVMEAASGPHFSGLRLDGLLPSSPTSDSTLTSDSLPNQPFVIGVSGGTASGKTTVCDMIIQQLHDHQHYLPVHVIVW</sequence>
<evidence type="ECO:0000313" key="1">
    <source>
        <dbReference type="EMBL" id="KYP41019.1"/>
    </source>
</evidence>
<gene>
    <name evidence="1" type="ORF">KK1_037622</name>
</gene>
<name>A0A151REW8_CAJCA</name>
<dbReference type="Gramene" id="C.cajan_34722.t">
    <property type="protein sequence ID" value="C.cajan_34722.t"/>
    <property type="gene ID" value="C.cajan_34722"/>
</dbReference>
<dbReference type="InterPro" id="IPR027417">
    <property type="entry name" value="P-loop_NTPase"/>
</dbReference>
<dbReference type="Gene3D" id="3.40.50.300">
    <property type="entry name" value="P-loop containing nucleotide triphosphate hydrolases"/>
    <property type="match status" value="1"/>
</dbReference>
<dbReference type="OrthoDB" id="10257085at2759"/>